<evidence type="ECO:0000313" key="2">
    <source>
        <dbReference type="Proteomes" id="UP000646548"/>
    </source>
</evidence>
<evidence type="ECO:0000313" key="1">
    <source>
        <dbReference type="EMBL" id="KAF6717808.1"/>
    </source>
</evidence>
<protein>
    <submittedName>
        <fullName evidence="1">Phosphatidylinositol-binding clathrin assembly protein</fullName>
    </submittedName>
</protein>
<dbReference type="EMBL" id="WKFB01000801">
    <property type="protein sequence ID" value="KAF6717808.1"/>
    <property type="molecule type" value="Genomic_DNA"/>
</dbReference>
<dbReference type="AlphaFoldDB" id="A0A834BQI6"/>
<sequence>MAFPATTPTGMMGYSMPPQMGSMGMMNPPTMMYTQPVMRPPNPFGSVSSAQVNDFITISLYLQCRDLYDVLNVLRIDLGHKTEADLVVVVRQDSPFHQAAFEMGMLTHPIDKHQQLATSGGHCL</sequence>
<accession>A0A834BQI6</accession>
<gene>
    <name evidence="1" type="ORF">FQA47_008483</name>
</gene>
<name>A0A834BQI6_ORYME</name>
<reference evidence="1" key="1">
    <citation type="journal article" name="BMC Genomics">
        <title>Long-read sequencing and de novo genome assembly of marine medaka (Oryzias melastigma).</title>
        <authorList>
            <person name="Liang P."/>
            <person name="Saqib H.S.A."/>
            <person name="Ni X."/>
            <person name="Shen Y."/>
        </authorList>
    </citation>
    <scope>NUCLEOTIDE SEQUENCE</scope>
    <source>
        <strain evidence="1">Bigg-433</strain>
    </source>
</reference>
<proteinExistence type="predicted"/>
<dbReference type="Proteomes" id="UP000646548">
    <property type="component" value="Unassembled WGS sequence"/>
</dbReference>
<comment type="caution">
    <text evidence="1">The sequence shown here is derived from an EMBL/GenBank/DDBJ whole genome shotgun (WGS) entry which is preliminary data.</text>
</comment>
<organism evidence="1 2">
    <name type="scientific">Oryzias melastigma</name>
    <name type="common">Marine medaka</name>
    <dbReference type="NCBI Taxonomy" id="30732"/>
    <lineage>
        <taxon>Eukaryota</taxon>
        <taxon>Metazoa</taxon>
        <taxon>Chordata</taxon>
        <taxon>Craniata</taxon>
        <taxon>Vertebrata</taxon>
        <taxon>Euteleostomi</taxon>
        <taxon>Actinopterygii</taxon>
        <taxon>Neopterygii</taxon>
        <taxon>Teleostei</taxon>
        <taxon>Neoteleostei</taxon>
        <taxon>Acanthomorphata</taxon>
        <taxon>Ovalentaria</taxon>
        <taxon>Atherinomorphae</taxon>
        <taxon>Beloniformes</taxon>
        <taxon>Adrianichthyidae</taxon>
        <taxon>Oryziinae</taxon>
        <taxon>Oryzias</taxon>
    </lineage>
</organism>